<gene>
    <name evidence="12" type="ORF">BS47DRAFT_1370899</name>
</gene>
<keyword evidence="13" id="KW-1185">Reference proteome</keyword>
<keyword evidence="6" id="KW-0235">DNA replication</keyword>
<evidence type="ECO:0000256" key="2">
    <source>
        <dbReference type="ARBA" id="ARBA00006035"/>
    </source>
</evidence>
<dbReference type="InterPro" id="IPR024826">
    <property type="entry name" value="DNA_pol_delta/II_ssu"/>
</dbReference>
<comment type="caution">
    <text evidence="12">The sequence shown here is derived from an EMBL/GenBank/DDBJ whole genome shotgun (WGS) entry which is preliminary data.</text>
</comment>
<evidence type="ECO:0000256" key="5">
    <source>
        <dbReference type="ARBA" id="ARBA00022695"/>
    </source>
</evidence>
<dbReference type="Proteomes" id="UP000886523">
    <property type="component" value="Unassembled WGS sequence"/>
</dbReference>
<name>A0A9P6B7D2_9AGAM</name>
<dbReference type="Pfam" id="PF04042">
    <property type="entry name" value="DNA_pol_E_B"/>
    <property type="match status" value="1"/>
</dbReference>
<dbReference type="Gene3D" id="2.40.50.430">
    <property type="match status" value="1"/>
</dbReference>
<keyword evidence="5" id="KW-0548">Nucleotidyltransferase</keyword>
<comment type="subcellular location">
    <subcellularLocation>
        <location evidence="1">Nucleus</location>
    </subcellularLocation>
</comment>
<dbReference type="GO" id="GO:0006281">
    <property type="term" value="P:DNA repair"/>
    <property type="evidence" value="ECO:0007669"/>
    <property type="project" value="UniProtKB-ARBA"/>
</dbReference>
<evidence type="ECO:0000256" key="4">
    <source>
        <dbReference type="ARBA" id="ARBA00022679"/>
    </source>
</evidence>
<dbReference type="GO" id="GO:0043625">
    <property type="term" value="C:delta DNA polymerase complex"/>
    <property type="evidence" value="ECO:0007669"/>
    <property type="project" value="TreeGrafter"/>
</dbReference>
<keyword evidence="7" id="KW-0239">DNA-directed DNA polymerase</keyword>
<evidence type="ECO:0000259" key="11">
    <source>
        <dbReference type="Pfam" id="PF18018"/>
    </source>
</evidence>
<evidence type="ECO:0000313" key="12">
    <source>
        <dbReference type="EMBL" id="KAF9518879.1"/>
    </source>
</evidence>
<keyword evidence="8" id="KW-0539">Nucleus</keyword>
<dbReference type="EMBL" id="MU128921">
    <property type="protein sequence ID" value="KAF9518879.1"/>
    <property type="molecule type" value="Genomic_DNA"/>
</dbReference>
<reference evidence="12" key="1">
    <citation type="journal article" date="2020" name="Nat. Commun.">
        <title>Large-scale genome sequencing of mycorrhizal fungi provides insights into the early evolution of symbiotic traits.</title>
        <authorList>
            <person name="Miyauchi S."/>
            <person name="Kiss E."/>
            <person name="Kuo A."/>
            <person name="Drula E."/>
            <person name="Kohler A."/>
            <person name="Sanchez-Garcia M."/>
            <person name="Morin E."/>
            <person name="Andreopoulos B."/>
            <person name="Barry K.W."/>
            <person name="Bonito G."/>
            <person name="Buee M."/>
            <person name="Carver A."/>
            <person name="Chen C."/>
            <person name="Cichocki N."/>
            <person name="Clum A."/>
            <person name="Culley D."/>
            <person name="Crous P.W."/>
            <person name="Fauchery L."/>
            <person name="Girlanda M."/>
            <person name="Hayes R.D."/>
            <person name="Keri Z."/>
            <person name="LaButti K."/>
            <person name="Lipzen A."/>
            <person name="Lombard V."/>
            <person name="Magnuson J."/>
            <person name="Maillard F."/>
            <person name="Murat C."/>
            <person name="Nolan M."/>
            <person name="Ohm R.A."/>
            <person name="Pangilinan J."/>
            <person name="Pereira M.F."/>
            <person name="Perotto S."/>
            <person name="Peter M."/>
            <person name="Pfister S."/>
            <person name="Riley R."/>
            <person name="Sitrit Y."/>
            <person name="Stielow J.B."/>
            <person name="Szollosi G."/>
            <person name="Zifcakova L."/>
            <person name="Stursova M."/>
            <person name="Spatafora J.W."/>
            <person name="Tedersoo L."/>
            <person name="Vaario L.M."/>
            <person name="Yamada A."/>
            <person name="Yan M."/>
            <person name="Wang P."/>
            <person name="Xu J."/>
            <person name="Bruns T."/>
            <person name="Baldrian P."/>
            <person name="Vilgalys R."/>
            <person name="Dunand C."/>
            <person name="Henrissat B."/>
            <person name="Grigoriev I.V."/>
            <person name="Hibbett D."/>
            <person name="Nagy L.G."/>
            <person name="Martin F.M."/>
        </authorList>
    </citation>
    <scope>NUCLEOTIDE SEQUENCE</scope>
    <source>
        <strain evidence="12">UP504</strain>
    </source>
</reference>
<evidence type="ECO:0000256" key="7">
    <source>
        <dbReference type="ARBA" id="ARBA00022932"/>
    </source>
</evidence>
<dbReference type="GO" id="GO:0003677">
    <property type="term" value="F:DNA binding"/>
    <property type="evidence" value="ECO:0007669"/>
    <property type="project" value="InterPro"/>
</dbReference>
<feature type="domain" description="DNA polymerase alpha/delta/epsilon subunit B" evidence="10">
    <location>
        <begin position="218"/>
        <end position="440"/>
    </location>
</feature>
<sequence length="488" mass="53715">MVLPAAGSRILSKRLPPLACSPLPKPNNNLPSGVVDSFILSGETTKSYSHQFANIYFARLTMLKPVVLKAAETKWKDHRFTLPNIGKPVSISRVLDVVKSQLCYVVGTIYMDMPLKPNVLVDIGKEHWIVAPPSRPKFNSPQDTVLLEDESGRIKLVGEPLMRLRLVTGVIMAVLGVETSAGEFQVVDACFAGMAPQGVTSLRSSYSELEVDQDGSWVAFISGLDISSSDVQPGMDDALDMRLQLLVEYLKGETGGPQDQSFSAQCSALIVLGNSLDIPRKSQDDLKNSKRYNSQTTWDPAPLRRFTRSLQELARSVTVHILPGSTDPAPSTLPQQPMPKAMFGFEGFPESQVFMSETNPVWLDIGAWGVLATSGQTLDDIFKYVDSTDRMAMACDTLLWRHIAPTCPDTLWCYPFFDRDPFVLSHSPSVYAIGNQPSFESELMRGPLGEMTRVVLVPKFSETGQVVIVNTTSLAVQTIRFHATQGWA</sequence>
<evidence type="ECO:0000256" key="3">
    <source>
        <dbReference type="ARBA" id="ARBA00012417"/>
    </source>
</evidence>
<comment type="catalytic activity">
    <reaction evidence="9">
        <text>DNA(n) + a 2'-deoxyribonucleoside 5'-triphosphate = DNA(n+1) + diphosphate</text>
        <dbReference type="Rhea" id="RHEA:22508"/>
        <dbReference type="Rhea" id="RHEA-COMP:17339"/>
        <dbReference type="Rhea" id="RHEA-COMP:17340"/>
        <dbReference type="ChEBI" id="CHEBI:33019"/>
        <dbReference type="ChEBI" id="CHEBI:61560"/>
        <dbReference type="ChEBI" id="CHEBI:173112"/>
        <dbReference type="EC" id="2.7.7.7"/>
    </reaction>
</comment>
<dbReference type="Pfam" id="PF18018">
    <property type="entry name" value="DNA_pol_D_N"/>
    <property type="match status" value="1"/>
</dbReference>
<feature type="domain" description="DNA polymerase delta subunit OB-fold" evidence="11">
    <location>
        <begin position="51"/>
        <end position="188"/>
    </location>
</feature>
<comment type="similarity">
    <text evidence="2">Belongs to the DNA polymerase delta/II small subunit family.</text>
</comment>
<dbReference type="InterPro" id="IPR007185">
    <property type="entry name" value="DNA_pol_a/d/e_bsu"/>
</dbReference>
<dbReference type="Gene3D" id="3.60.21.50">
    <property type="match status" value="1"/>
</dbReference>
<keyword evidence="4" id="KW-0808">Transferase</keyword>
<organism evidence="12 13">
    <name type="scientific">Hydnum rufescens UP504</name>
    <dbReference type="NCBI Taxonomy" id="1448309"/>
    <lineage>
        <taxon>Eukaryota</taxon>
        <taxon>Fungi</taxon>
        <taxon>Dikarya</taxon>
        <taxon>Basidiomycota</taxon>
        <taxon>Agaricomycotina</taxon>
        <taxon>Agaricomycetes</taxon>
        <taxon>Cantharellales</taxon>
        <taxon>Hydnaceae</taxon>
        <taxon>Hydnum</taxon>
    </lineage>
</organism>
<dbReference type="FunFam" id="2.40.50.430:FF:000002">
    <property type="entry name" value="DNA polymerase delta subunit"/>
    <property type="match status" value="1"/>
</dbReference>
<evidence type="ECO:0000256" key="8">
    <source>
        <dbReference type="ARBA" id="ARBA00023242"/>
    </source>
</evidence>
<evidence type="ECO:0000256" key="9">
    <source>
        <dbReference type="ARBA" id="ARBA00049244"/>
    </source>
</evidence>
<dbReference type="GO" id="GO:0003887">
    <property type="term" value="F:DNA-directed DNA polymerase activity"/>
    <property type="evidence" value="ECO:0007669"/>
    <property type="project" value="UniProtKB-KW"/>
</dbReference>
<evidence type="ECO:0000313" key="13">
    <source>
        <dbReference type="Proteomes" id="UP000886523"/>
    </source>
</evidence>
<dbReference type="PANTHER" id="PTHR10416:SF0">
    <property type="entry name" value="DNA POLYMERASE DELTA SUBUNIT 2"/>
    <property type="match status" value="1"/>
</dbReference>
<dbReference type="AlphaFoldDB" id="A0A9P6B7D2"/>
<evidence type="ECO:0000259" key="10">
    <source>
        <dbReference type="Pfam" id="PF04042"/>
    </source>
</evidence>
<accession>A0A9P6B7D2</accession>
<dbReference type="EC" id="2.7.7.7" evidence="3"/>
<evidence type="ECO:0000256" key="1">
    <source>
        <dbReference type="ARBA" id="ARBA00004123"/>
    </source>
</evidence>
<evidence type="ECO:0000256" key="6">
    <source>
        <dbReference type="ARBA" id="ARBA00022705"/>
    </source>
</evidence>
<dbReference type="OrthoDB" id="3763at2759"/>
<dbReference type="PANTHER" id="PTHR10416">
    <property type="entry name" value="DNA POLYMERASE DELTA SUBUNIT 2"/>
    <property type="match status" value="1"/>
</dbReference>
<dbReference type="InterPro" id="IPR040663">
    <property type="entry name" value="DNA_pol_D_N"/>
</dbReference>
<dbReference type="GO" id="GO:0006273">
    <property type="term" value="P:lagging strand elongation"/>
    <property type="evidence" value="ECO:0007669"/>
    <property type="project" value="UniProtKB-ARBA"/>
</dbReference>
<proteinExistence type="inferred from homology"/>
<protein>
    <recommendedName>
        <fullName evidence="3">DNA-directed DNA polymerase</fullName>
        <ecNumber evidence="3">2.7.7.7</ecNumber>
    </recommendedName>
</protein>